<protein>
    <submittedName>
        <fullName evidence="1">Uncharacterized protein</fullName>
    </submittedName>
</protein>
<keyword evidence="2" id="KW-1185">Reference proteome</keyword>
<name>A0A9P0EB35_NEZVI</name>
<dbReference type="AlphaFoldDB" id="A0A9P0EB35"/>
<gene>
    <name evidence="1" type="ORF">NEZAVI_LOCUS4688</name>
</gene>
<proteinExistence type="predicted"/>
<evidence type="ECO:0000313" key="1">
    <source>
        <dbReference type="EMBL" id="CAH1394145.1"/>
    </source>
</evidence>
<organism evidence="1 2">
    <name type="scientific">Nezara viridula</name>
    <name type="common">Southern green stink bug</name>
    <name type="synonym">Cimex viridulus</name>
    <dbReference type="NCBI Taxonomy" id="85310"/>
    <lineage>
        <taxon>Eukaryota</taxon>
        <taxon>Metazoa</taxon>
        <taxon>Ecdysozoa</taxon>
        <taxon>Arthropoda</taxon>
        <taxon>Hexapoda</taxon>
        <taxon>Insecta</taxon>
        <taxon>Pterygota</taxon>
        <taxon>Neoptera</taxon>
        <taxon>Paraneoptera</taxon>
        <taxon>Hemiptera</taxon>
        <taxon>Heteroptera</taxon>
        <taxon>Panheteroptera</taxon>
        <taxon>Pentatomomorpha</taxon>
        <taxon>Pentatomoidea</taxon>
        <taxon>Pentatomidae</taxon>
        <taxon>Pentatominae</taxon>
        <taxon>Nezara</taxon>
    </lineage>
</organism>
<dbReference type="EMBL" id="OV725078">
    <property type="protein sequence ID" value="CAH1394145.1"/>
    <property type="molecule type" value="Genomic_DNA"/>
</dbReference>
<evidence type="ECO:0000313" key="2">
    <source>
        <dbReference type="Proteomes" id="UP001152798"/>
    </source>
</evidence>
<dbReference type="Proteomes" id="UP001152798">
    <property type="component" value="Chromosome 2"/>
</dbReference>
<reference evidence="1" key="1">
    <citation type="submission" date="2022-01" db="EMBL/GenBank/DDBJ databases">
        <authorList>
            <person name="King R."/>
        </authorList>
    </citation>
    <scope>NUCLEOTIDE SEQUENCE</scope>
</reference>
<sequence length="88" mass="9768">MDLIRLSFRSYHREPDVRPLRRHISCGQSRLMVPDGRMPSSQQPGSVSLAQRPLCSQVDRAVLPTHVVGLKSRPNYSILPTSGGNSCL</sequence>
<accession>A0A9P0EB35</accession>